<dbReference type="SUPFAM" id="SSF55729">
    <property type="entry name" value="Acyl-CoA N-acyltransferases (Nat)"/>
    <property type="match status" value="1"/>
</dbReference>
<dbReference type="GO" id="GO:0008999">
    <property type="term" value="F:protein-N-terminal-alanine acetyltransferase activity"/>
    <property type="evidence" value="ECO:0007669"/>
    <property type="project" value="UniProtKB-EC"/>
</dbReference>
<evidence type="ECO:0000256" key="3">
    <source>
        <dbReference type="ARBA" id="ARBA00022679"/>
    </source>
</evidence>
<dbReference type="RefSeq" id="WP_044938548.1">
    <property type="nucleotide sequence ID" value="NZ_FNZX01000013.1"/>
</dbReference>
<comment type="function">
    <text evidence="5">Acetylates the N-terminal alanine of ribosomal protein bS18.</text>
</comment>
<dbReference type="InterPro" id="IPR050680">
    <property type="entry name" value="YpeA/RimI_acetyltransf"/>
</dbReference>
<dbReference type="PROSITE" id="PS51186">
    <property type="entry name" value="GNAT"/>
    <property type="match status" value="1"/>
</dbReference>
<comment type="similarity">
    <text evidence="1 5">Belongs to the acetyltransferase family. RimI subfamily.</text>
</comment>
<proteinExistence type="inferred from homology"/>
<dbReference type="InterPro" id="IPR006464">
    <property type="entry name" value="AcTrfase_RimI/Ard1"/>
</dbReference>
<comment type="catalytic activity">
    <reaction evidence="5">
        <text>N-terminal L-alanyl-[ribosomal protein bS18] + acetyl-CoA = N-terminal N(alpha)-acetyl-L-alanyl-[ribosomal protein bS18] + CoA + H(+)</text>
        <dbReference type="Rhea" id="RHEA:43756"/>
        <dbReference type="Rhea" id="RHEA-COMP:10676"/>
        <dbReference type="Rhea" id="RHEA-COMP:10677"/>
        <dbReference type="ChEBI" id="CHEBI:15378"/>
        <dbReference type="ChEBI" id="CHEBI:57287"/>
        <dbReference type="ChEBI" id="CHEBI:57288"/>
        <dbReference type="ChEBI" id="CHEBI:64718"/>
        <dbReference type="ChEBI" id="CHEBI:83683"/>
        <dbReference type="EC" id="2.3.1.266"/>
    </reaction>
</comment>
<keyword evidence="4" id="KW-0012">Acyltransferase</keyword>
<evidence type="ECO:0000259" key="6">
    <source>
        <dbReference type="PROSITE" id="PS51186"/>
    </source>
</evidence>
<dbReference type="CDD" id="cd04301">
    <property type="entry name" value="NAT_SF"/>
    <property type="match status" value="1"/>
</dbReference>
<dbReference type="InterPro" id="IPR016181">
    <property type="entry name" value="Acyl_CoA_acyltransferase"/>
</dbReference>
<keyword evidence="3 7" id="KW-0808">Transferase</keyword>
<dbReference type="Proteomes" id="UP000182321">
    <property type="component" value="Unassembled WGS sequence"/>
</dbReference>
<protein>
    <recommendedName>
        <fullName evidence="5">[Ribosomal protein bS18]-alanine N-acetyltransferase</fullName>
        <ecNumber evidence="5">2.3.1.266</ecNumber>
    </recommendedName>
</protein>
<accession>A0A1H7KJR4</accession>
<dbReference type="PANTHER" id="PTHR43420:SF44">
    <property type="entry name" value="ACETYLTRANSFERASE YPEA"/>
    <property type="match status" value="1"/>
</dbReference>
<dbReference type="Pfam" id="PF00583">
    <property type="entry name" value="Acetyltransf_1"/>
    <property type="match status" value="1"/>
</dbReference>
<dbReference type="AlphaFoldDB" id="A0A1H7KJR4"/>
<dbReference type="PANTHER" id="PTHR43420">
    <property type="entry name" value="ACETYLTRANSFERASE"/>
    <property type="match status" value="1"/>
</dbReference>
<comment type="subcellular location">
    <subcellularLocation>
        <location evidence="5">Cytoplasm</location>
    </subcellularLocation>
</comment>
<name>A0A1H7KJR4_9FIRM</name>
<dbReference type="NCBIfam" id="TIGR01575">
    <property type="entry name" value="rimI"/>
    <property type="match status" value="1"/>
</dbReference>
<organism evidence="7 8">
    <name type="scientific">Pseudobutyrivibrio ruminis</name>
    <dbReference type="NCBI Taxonomy" id="46206"/>
    <lineage>
        <taxon>Bacteria</taxon>
        <taxon>Bacillati</taxon>
        <taxon>Bacillota</taxon>
        <taxon>Clostridia</taxon>
        <taxon>Lachnospirales</taxon>
        <taxon>Lachnospiraceae</taxon>
        <taxon>Pseudobutyrivibrio</taxon>
    </lineage>
</organism>
<evidence type="ECO:0000313" key="8">
    <source>
        <dbReference type="Proteomes" id="UP000182321"/>
    </source>
</evidence>
<dbReference type="Gene3D" id="3.40.630.30">
    <property type="match status" value="1"/>
</dbReference>
<dbReference type="EC" id="2.3.1.266" evidence="5"/>
<evidence type="ECO:0000256" key="5">
    <source>
        <dbReference type="RuleBase" id="RU363094"/>
    </source>
</evidence>
<dbReference type="GO" id="GO:0005737">
    <property type="term" value="C:cytoplasm"/>
    <property type="evidence" value="ECO:0007669"/>
    <property type="project" value="UniProtKB-SubCell"/>
</dbReference>
<evidence type="ECO:0000256" key="4">
    <source>
        <dbReference type="ARBA" id="ARBA00023315"/>
    </source>
</evidence>
<evidence type="ECO:0000256" key="1">
    <source>
        <dbReference type="ARBA" id="ARBA00005395"/>
    </source>
</evidence>
<feature type="domain" description="N-acetyltransferase" evidence="6">
    <location>
        <begin position="3"/>
        <end position="146"/>
    </location>
</feature>
<evidence type="ECO:0000256" key="2">
    <source>
        <dbReference type="ARBA" id="ARBA00022490"/>
    </source>
</evidence>
<sequence>MAFEYRHATSADLQAIFQIEEAVMPTPWSMKSFQEAFDSDYSLIMVVTENDVICGFSVLYITAPEAELPDIVIDTKHQGKGLGKGLLEYTISEARKRNVETIFLEVRVSNTPARNLYQRFDFEEIGKRKYFYSNPIEDAICMSKSL</sequence>
<dbReference type="EMBL" id="FNZX01000013">
    <property type="protein sequence ID" value="SEK86740.1"/>
    <property type="molecule type" value="Genomic_DNA"/>
</dbReference>
<gene>
    <name evidence="7" type="ORF">SAMN02910377_02031</name>
</gene>
<dbReference type="InterPro" id="IPR000182">
    <property type="entry name" value="GNAT_dom"/>
</dbReference>
<keyword evidence="8" id="KW-1185">Reference proteome</keyword>
<reference evidence="8" key="1">
    <citation type="submission" date="2016-10" db="EMBL/GenBank/DDBJ databases">
        <authorList>
            <person name="Varghese N."/>
        </authorList>
    </citation>
    <scope>NUCLEOTIDE SEQUENCE [LARGE SCALE GENOMIC DNA]</scope>
    <source>
        <strain evidence="8">ACV-9</strain>
    </source>
</reference>
<evidence type="ECO:0000313" key="7">
    <source>
        <dbReference type="EMBL" id="SEK86740.1"/>
    </source>
</evidence>
<keyword evidence="2 5" id="KW-0963">Cytoplasm</keyword>